<sequence length="517" mass="60261">MERLYPIGIQSFEEIRKGGFLYVDKTERVYRMVKSGKYYFLSRPRRFGKSLLISTLEAYFRGRRELFAGLAMERLEREWTDYPVFHLDLNARKYNDVPSLVAILNQHLEIWEGIYGDEKKNRVPEERFAYLIENACRMTGRNVVILVDEYDKPMLQAIGDEALRTEYQNILKAFYGVLKSSDRYIRFALLTGVTKFSKVSVFSDLNNLEDISMARDYESVCGITEEELRSDLRPDIHLLAEAMGIDDAEAFGRLKAWYDGYHFAASGADVYNPFSLLSTLKRKEFGSYWFETGTPTFLVELLRRSRYDLSRLADERTTSDVLGSVDLMVDDPIPVLYQSGYLTIKGYDARFGLYRLGFPNEEVTKGFMSFLLPYYAPIQKSESVFQISRFVEEVEAGDLDSFMLRLRSFFADTPYELARDRELHYQNVLFLVFKLMGFYTRVEYHTSRGRVDLVLMTDRYIYVMEFKLDGTAEEALRQIEEKGYAEPFARDGRKLLKVGVNFSSASRNIERWLVKMG</sequence>
<dbReference type="PANTHER" id="PTHR34825">
    <property type="entry name" value="CONSERVED PROTEIN, WITH A WEAK D-GALACTARATE DEHYDRATASE/ALTRONATE HYDROLASE DOMAIN"/>
    <property type="match status" value="1"/>
</dbReference>
<feature type="domain" description="AAA-ATPase-like" evidence="1">
    <location>
        <begin position="6"/>
        <end position="202"/>
    </location>
</feature>
<evidence type="ECO:0000313" key="2">
    <source>
        <dbReference type="EMBL" id="HIX86778.1"/>
    </source>
</evidence>
<dbReference type="InterPro" id="IPR018631">
    <property type="entry name" value="AAA-ATPase-like_dom"/>
</dbReference>
<dbReference type="SUPFAM" id="SSF52540">
    <property type="entry name" value="P-loop containing nucleoside triphosphate hydrolases"/>
    <property type="match status" value="1"/>
</dbReference>
<evidence type="ECO:0000313" key="3">
    <source>
        <dbReference type="Proteomes" id="UP000823847"/>
    </source>
</evidence>
<dbReference type="GO" id="GO:0005524">
    <property type="term" value="F:ATP binding"/>
    <property type="evidence" value="ECO:0007669"/>
    <property type="project" value="UniProtKB-KW"/>
</dbReference>
<dbReference type="Pfam" id="PF09820">
    <property type="entry name" value="AAA-ATPase_like"/>
    <property type="match status" value="1"/>
</dbReference>
<evidence type="ECO:0000259" key="1">
    <source>
        <dbReference type="Pfam" id="PF09820"/>
    </source>
</evidence>
<keyword evidence="2" id="KW-0547">Nucleotide-binding</keyword>
<proteinExistence type="predicted"/>
<dbReference type="EMBL" id="DXEN01000071">
    <property type="protein sequence ID" value="HIX86778.1"/>
    <property type="molecule type" value="Genomic_DNA"/>
</dbReference>
<accession>A0A9D1XSE2</accession>
<name>A0A9D1XSE2_9BACT</name>
<dbReference type="InterPro" id="IPR012547">
    <property type="entry name" value="PDDEXK_9"/>
</dbReference>
<dbReference type="Proteomes" id="UP000823847">
    <property type="component" value="Unassembled WGS sequence"/>
</dbReference>
<gene>
    <name evidence="2" type="ORF">H9848_09270</name>
</gene>
<dbReference type="InterPro" id="IPR027417">
    <property type="entry name" value="P-loop_NTPase"/>
</dbReference>
<dbReference type="AlphaFoldDB" id="A0A9D1XSE2"/>
<keyword evidence="2" id="KW-0067">ATP-binding</keyword>
<reference evidence="2" key="2">
    <citation type="submission" date="2021-04" db="EMBL/GenBank/DDBJ databases">
        <authorList>
            <person name="Gilroy R."/>
        </authorList>
    </citation>
    <scope>NUCLEOTIDE SEQUENCE</scope>
    <source>
        <strain evidence="2">ChiHecec2B26-12326</strain>
    </source>
</reference>
<protein>
    <submittedName>
        <fullName evidence="2">ATP-binding protein</fullName>
    </submittedName>
</protein>
<dbReference type="Pfam" id="PF08011">
    <property type="entry name" value="PDDEXK_9"/>
    <property type="match status" value="1"/>
</dbReference>
<comment type="caution">
    <text evidence="2">The sequence shown here is derived from an EMBL/GenBank/DDBJ whole genome shotgun (WGS) entry which is preliminary data.</text>
</comment>
<dbReference type="PANTHER" id="PTHR34825:SF1">
    <property type="entry name" value="AAA-ATPASE-LIKE DOMAIN-CONTAINING PROTEIN"/>
    <property type="match status" value="1"/>
</dbReference>
<organism evidence="2 3">
    <name type="scientific">Candidatus Parabacteroides intestinigallinarum</name>
    <dbReference type="NCBI Taxonomy" id="2838722"/>
    <lineage>
        <taxon>Bacteria</taxon>
        <taxon>Pseudomonadati</taxon>
        <taxon>Bacteroidota</taxon>
        <taxon>Bacteroidia</taxon>
        <taxon>Bacteroidales</taxon>
        <taxon>Tannerellaceae</taxon>
        <taxon>Parabacteroides</taxon>
    </lineage>
</organism>
<reference evidence="2" key="1">
    <citation type="journal article" date="2021" name="PeerJ">
        <title>Extensive microbial diversity within the chicken gut microbiome revealed by metagenomics and culture.</title>
        <authorList>
            <person name="Gilroy R."/>
            <person name="Ravi A."/>
            <person name="Getino M."/>
            <person name="Pursley I."/>
            <person name="Horton D.L."/>
            <person name="Alikhan N.F."/>
            <person name="Baker D."/>
            <person name="Gharbi K."/>
            <person name="Hall N."/>
            <person name="Watson M."/>
            <person name="Adriaenssens E.M."/>
            <person name="Foster-Nyarko E."/>
            <person name="Jarju S."/>
            <person name="Secka A."/>
            <person name="Antonio M."/>
            <person name="Oren A."/>
            <person name="Chaudhuri R.R."/>
            <person name="La Ragione R."/>
            <person name="Hildebrand F."/>
            <person name="Pallen M.J."/>
        </authorList>
    </citation>
    <scope>NUCLEOTIDE SEQUENCE</scope>
    <source>
        <strain evidence="2">ChiHecec2B26-12326</strain>
    </source>
</reference>